<comment type="caution">
    <text evidence="18">The sequence shown here is derived from an EMBL/GenBank/DDBJ whole genome shotgun (WGS) entry which is preliminary data.</text>
</comment>
<dbReference type="GO" id="GO:0019752">
    <property type="term" value="P:carboxylic acid metabolic process"/>
    <property type="evidence" value="ECO:0007669"/>
    <property type="project" value="InterPro"/>
</dbReference>
<dbReference type="InterPro" id="IPR015424">
    <property type="entry name" value="PyrdxlP-dep_Trfase"/>
</dbReference>
<reference evidence="18 19" key="1">
    <citation type="submission" date="2023-08" db="EMBL/GenBank/DDBJ databases">
        <title>Black Yeasts Isolated from many extreme environments.</title>
        <authorList>
            <person name="Coleine C."/>
            <person name="Stajich J.E."/>
            <person name="Selbmann L."/>
        </authorList>
    </citation>
    <scope>NUCLEOTIDE SEQUENCE [LARGE SCALE GENOMIC DNA]</scope>
    <source>
        <strain evidence="18 19">CCFEE 5935</strain>
    </source>
</reference>
<dbReference type="Proteomes" id="UP001337655">
    <property type="component" value="Unassembled WGS sequence"/>
</dbReference>
<evidence type="ECO:0000256" key="12">
    <source>
        <dbReference type="ARBA" id="ARBA00023239"/>
    </source>
</evidence>
<dbReference type="RefSeq" id="XP_064663774.1">
    <property type="nucleotide sequence ID" value="XM_064797540.1"/>
</dbReference>
<dbReference type="Gene3D" id="6.10.140.2150">
    <property type="match status" value="1"/>
</dbReference>
<evidence type="ECO:0000256" key="6">
    <source>
        <dbReference type="ARBA" id="ARBA00022824"/>
    </source>
</evidence>
<dbReference type="InterPro" id="IPR015421">
    <property type="entry name" value="PyrdxlP-dep_Trfase_major"/>
</dbReference>
<organism evidence="18 19">
    <name type="scientific">Saxophila tyrrhenica</name>
    <dbReference type="NCBI Taxonomy" id="1690608"/>
    <lineage>
        <taxon>Eukaryota</taxon>
        <taxon>Fungi</taxon>
        <taxon>Dikarya</taxon>
        <taxon>Ascomycota</taxon>
        <taxon>Pezizomycotina</taxon>
        <taxon>Dothideomycetes</taxon>
        <taxon>Dothideomycetidae</taxon>
        <taxon>Mycosphaerellales</taxon>
        <taxon>Extremaceae</taxon>
        <taxon>Saxophila</taxon>
    </lineage>
</organism>
<dbReference type="PANTHER" id="PTHR42735">
    <property type="match status" value="1"/>
</dbReference>
<feature type="modified residue" description="N6-(pyridoxal phosphate)lysine" evidence="16">
    <location>
        <position position="360"/>
    </location>
</feature>
<dbReference type="GO" id="GO:0005789">
    <property type="term" value="C:endoplasmic reticulum membrane"/>
    <property type="evidence" value="ECO:0007669"/>
    <property type="project" value="UniProtKB-SubCell"/>
</dbReference>
<keyword evidence="10" id="KW-0443">Lipid metabolism</keyword>
<gene>
    <name evidence="18" type="primary">DPL1</name>
    <name evidence="18" type="ORF">LTR77_000273</name>
</gene>
<evidence type="ECO:0000256" key="4">
    <source>
        <dbReference type="ARBA" id="ARBA00004991"/>
    </source>
</evidence>
<comment type="similarity">
    <text evidence="13">Belongs to the group II decarboxylase family. Sphingosine-1-phosphate lyase subfamily.</text>
</comment>
<dbReference type="GO" id="GO:0008117">
    <property type="term" value="F:sphinganine-1-phosphate aldolase activity"/>
    <property type="evidence" value="ECO:0007669"/>
    <property type="project" value="UniProtKB-EC"/>
</dbReference>
<evidence type="ECO:0000256" key="2">
    <source>
        <dbReference type="ARBA" id="ARBA00004389"/>
    </source>
</evidence>
<evidence type="ECO:0000313" key="19">
    <source>
        <dbReference type="Proteomes" id="UP001337655"/>
    </source>
</evidence>
<dbReference type="AlphaFoldDB" id="A0AAV9PMB3"/>
<dbReference type="EMBL" id="JAVRRT010000001">
    <property type="protein sequence ID" value="KAK5175136.1"/>
    <property type="molecule type" value="Genomic_DNA"/>
</dbReference>
<keyword evidence="9" id="KW-1133">Transmembrane helix</keyword>
<keyword evidence="5" id="KW-0812">Transmembrane</keyword>
<sequence length="569" mass="62367">MSSSRRLPVSIPDLRKQLSLQRPVRRRPVITLSQCLDAFQKILLALFILRYTRKTFIQLRGYGILGSVRQLYRDVYRRLYALFLRLPFVQAKVQAQVQKTVVELQEKLVPSGPGVTQYTALPASGWTGEQVRTELEKLGDMKHTQWEKGRVSGAVYHGGDELLTLQSEAFKRFGVANPIHPDVFPGVRKMEAEVVAMTLGLFNAPEGGAGVTTSGGTESIIMAVLAARQKAYHERSVREPEMILPDTAHTAFRKAAEYFKIKLHLVPCPAPSYKVQISTVSRLINSNTIILVGSAPNFPHGIVDDIPALSRLALKHKLPLHVDCCLGSFIIPFLARAGFPAPDFDFKVPGVTSISVDTHKYGFAPKGNSVVLYRSAALRRYQYYVCPDWAGGVYASPNMAGSRPGALIAGCWASLMKMGEDGYLSTCLQIVGAAKTIENRIRTSDALRHSIVVIGKPMVSVVAFTAISKPRDPFYALDIYDVADAMSARGWHLNALQDPAAIHVAVTVPIVAVVEELLKDLEEVVDSVRGNPTEKKGDAAALYGVAGALPDKSIVRELAEGFLDTLYKT</sequence>
<evidence type="ECO:0000256" key="15">
    <source>
        <dbReference type="ARBA" id="ARBA00042568"/>
    </source>
</evidence>
<comment type="pathway">
    <text evidence="3">Lipid metabolism; sphingolipid metabolism.</text>
</comment>
<evidence type="ECO:0000256" key="5">
    <source>
        <dbReference type="ARBA" id="ARBA00022692"/>
    </source>
</evidence>
<evidence type="ECO:0000256" key="3">
    <source>
        <dbReference type="ARBA" id="ARBA00004760"/>
    </source>
</evidence>
<accession>A0AAV9PMB3</accession>
<keyword evidence="19" id="KW-1185">Reference proteome</keyword>
<dbReference type="Gene3D" id="3.90.1150.10">
    <property type="entry name" value="Aspartate Aminotransferase, domain 1"/>
    <property type="match status" value="1"/>
</dbReference>
<evidence type="ECO:0000256" key="8">
    <source>
        <dbReference type="ARBA" id="ARBA00022919"/>
    </source>
</evidence>
<keyword evidence="11" id="KW-0472">Membrane</keyword>
<evidence type="ECO:0000256" key="1">
    <source>
        <dbReference type="ARBA" id="ARBA00001933"/>
    </source>
</evidence>
<evidence type="ECO:0000313" key="18">
    <source>
        <dbReference type="EMBL" id="KAK5175136.1"/>
    </source>
</evidence>
<dbReference type="GO" id="GO:0030149">
    <property type="term" value="P:sphingolipid catabolic process"/>
    <property type="evidence" value="ECO:0007669"/>
    <property type="project" value="TreeGrafter"/>
</dbReference>
<evidence type="ECO:0000256" key="11">
    <source>
        <dbReference type="ARBA" id="ARBA00023136"/>
    </source>
</evidence>
<keyword evidence="12 17" id="KW-0456">Lyase</keyword>
<dbReference type="EC" id="4.1.2.27" evidence="14"/>
<keyword evidence="6" id="KW-0256">Endoplasmic reticulum</keyword>
<evidence type="ECO:0000256" key="16">
    <source>
        <dbReference type="PIRSR" id="PIRSR602129-50"/>
    </source>
</evidence>
<dbReference type="SUPFAM" id="SSF53383">
    <property type="entry name" value="PLP-dependent transferases"/>
    <property type="match status" value="1"/>
</dbReference>
<evidence type="ECO:0000256" key="14">
    <source>
        <dbReference type="ARBA" id="ARBA00038965"/>
    </source>
</evidence>
<keyword evidence="8" id="KW-0746">Sphingolipid metabolism</keyword>
<comment type="subcellular location">
    <subcellularLocation>
        <location evidence="2">Endoplasmic reticulum membrane</location>
        <topology evidence="2">Single-pass membrane protein</topology>
    </subcellularLocation>
</comment>
<dbReference type="InterPro" id="IPR015422">
    <property type="entry name" value="PyrdxlP-dep_Trfase_small"/>
</dbReference>
<dbReference type="InterPro" id="IPR002129">
    <property type="entry name" value="PyrdxlP-dep_de-COase"/>
</dbReference>
<evidence type="ECO:0000256" key="13">
    <source>
        <dbReference type="ARBA" id="ARBA00038302"/>
    </source>
</evidence>
<dbReference type="GO" id="GO:0030170">
    <property type="term" value="F:pyridoxal phosphate binding"/>
    <property type="evidence" value="ECO:0007669"/>
    <property type="project" value="InterPro"/>
</dbReference>
<evidence type="ECO:0000256" key="9">
    <source>
        <dbReference type="ARBA" id="ARBA00022989"/>
    </source>
</evidence>
<comment type="cofactor">
    <cofactor evidence="1 16 17">
        <name>pyridoxal 5'-phosphate</name>
        <dbReference type="ChEBI" id="CHEBI:597326"/>
    </cofactor>
</comment>
<dbReference type="GeneID" id="89921624"/>
<evidence type="ECO:0000256" key="10">
    <source>
        <dbReference type="ARBA" id="ARBA00023098"/>
    </source>
</evidence>
<name>A0AAV9PMB3_9PEZI</name>
<dbReference type="InterPro" id="IPR050477">
    <property type="entry name" value="GrpII_AminoAcid_Decarb"/>
</dbReference>
<evidence type="ECO:0000256" key="17">
    <source>
        <dbReference type="RuleBase" id="RU000382"/>
    </source>
</evidence>
<proteinExistence type="inferred from homology"/>
<protein>
    <recommendedName>
        <fullName evidence="14">sphinganine-1-phosphate aldolase</fullName>
        <ecNumber evidence="14">4.1.2.27</ecNumber>
    </recommendedName>
    <alternativeName>
        <fullName evidence="15">Sphingosine-1-phosphate aldolase</fullName>
    </alternativeName>
</protein>
<dbReference type="PANTHER" id="PTHR42735:SF6">
    <property type="entry name" value="SPHINGOSINE-1-PHOSPHATE LYASE 1"/>
    <property type="match status" value="1"/>
</dbReference>
<evidence type="ECO:0000256" key="7">
    <source>
        <dbReference type="ARBA" id="ARBA00022898"/>
    </source>
</evidence>
<keyword evidence="7 16" id="KW-0663">Pyridoxal phosphate</keyword>
<comment type="pathway">
    <text evidence="4">Sphingolipid metabolism.</text>
</comment>
<dbReference type="FunFam" id="3.40.640.10:FF:000020">
    <property type="entry name" value="sphingosine-1-phosphate lyase 1"/>
    <property type="match status" value="1"/>
</dbReference>
<dbReference type="Pfam" id="PF00282">
    <property type="entry name" value="Pyridoxal_deC"/>
    <property type="match status" value="1"/>
</dbReference>
<dbReference type="FunFam" id="6.10.140.2150:FF:000001">
    <property type="entry name" value="Sphingosine-1-phosphate lyase 1"/>
    <property type="match status" value="1"/>
</dbReference>
<dbReference type="Gene3D" id="3.40.640.10">
    <property type="entry name" value="Type I PLP-dependent aspartate aminotransferase-like (Major domain)"/>
    <property type="match status" value="1"/>
</dbReference>